<proteinExistence type="predicted"/>
<sequence>MSKRNCSTKMTKYSCGKVIIILAKHSDPDMAVCRKASYDANYAAQYSTTNYEHFPSNVANVEIKYFPYLPAINMVNKTSKTRSVTAQTRSSLSRPQQVGNG</sequence>
<gene>
    <name evidence="2" type="ORF">DERP_003826</name>
</gene>
<keyword evidence="3" id="KW-1185">Reference proteome</keyword>
<reference evidence="2 3" key="1">
    <citation type="journal article" date="2018" name="J. Allergy Clin. Immunol.">
        <title>High-quality assembly of Dermatophagoides pteronyssinus genome and transcriptome reveals a wide range of novel allergens.</title>
        <authorList>
            <person name="Liu X.Y."/>
            <person name="Yang K.Y."/>
            <person name="Wang M.Q."/>
            <person name="Kwok J.S."/>
            <person name="Zeng X."/>
            <person name="Yang Z."/>
            <person name="Xiao X.J."/>
            <person name="Lau C.P."/>
            <person name="Li Y."/>
            <person name="Huang Z.M."/>
            <person name="Ba J.G."/>
            <person name="Yim A.K."/>
            <person name="Ouyang C.Y."/>
            <person name="Ngai S.M."/>
            <person name="Chan T.F."/>
            <person name="Leung E.L."/>
            <person name="Liu L."/>
            <person name="Liu Z.G."/>
            <person name="Tsui S.K."/>
        </authorList>
    </citation>
    <scope>NUCLEOTIDE SEQUENCE [LARGE SCALE GENOMIC DNA]</scope>
    <source>
        <strain evidence="2">Derp</strain>
    </source>
</reference>
<dbReference type="Proteomes" id="UP000887458">
    <property type="component" value="Unassembled WGS sequence"/>
</dbReference>
<organism evidence="2 3">
    <name type="scientific">Dermatophagoides pteronyssinus</name>
    <name type="common">European house dust mite</name>
    <dbReference type="NCBI Taxonomy" id="6956"/>
    <lineage>
        <taxon>Eukaryota</taxon>
        <taxon>Metazoa</taxon>
        <taxon>Ecdysozoa</taxon>
        <taxon>Arthropoda</taxon>
        <taxon>Chelicerata</taxon>
        <taxon>Arachnida</taxon>
        <taxon>Acari</taxon>
        <taxon>Acariformes</taxon>
        <taxon>Sarcoptiformes</taxon>
        <taxon>Astigmata</taxon>
        <taxon>Psoroptidia</taxon>
        <taxon>Analgoidea</taxon>
        <taxon>Pyroglyphidae</taxon>
        <taxon>Dermatophagoidinae</taxon>
        <taxon>Dermatophagoides</taxon>
    </lineage>
</organism>
<feature type="region of interest" description="Disordered" evidence="1">
    <location>
        <begin position="80"/>
        <end position="101"/>
    </location>
</feature>
<evidence type="ECO:0000313" key="3">
    <source>
        <dbReference type="Proteomes" id="UP000887458"/>
    </source>
</evidence>
<evidence type="ECO:0000313" key="2">
    <source>
        <dbReference type="EMBL" id="KAH9423545.1"/>
    </source>
</evidence>
<evidence type="ECO:0000256" key="1">
    <source>
        <dbReference type="SAM" id="MobiDB-lite"/>
    </source>
</evidence>
<name>A0ABQ8JLQ5_DERPT</name>
<accession>A0ABQ8JLQ5</accession>
<reference evidence="2 3" key="2">
    <citation type="journal article" date="2022" name="Mol. Biol. Evol.">
        <title>Comparative Genomics Reveals Insights into the Divergent Evolution of Astigmatic Mites and Household Pest Adaptations.</title>
        <authorList>
            <person name="Xiong Q."/>
            <person name="Wan A.T."/>
            <person name="Liu X."/>
            <person name="Fung C.S."/>
            <person name="Xiao X."/>
            <person name="Malainual N."/>
            <person name="Hou J."/>
            <person name="Wang L."/>
            <person name="Wang M."/>
            <person name="Yang K.Y."/>
            <person name="Cui Y."/>
            <person name="Leung E.L."/>
            <person name="Nong W."/>
            <person name="Shin S.K."/>
            <person name="Au S.W."/>
            <person name="Jeong K.Y."/>
            <person name="Chew F.T."/>
            <person name="Hui J.H."/>
            <person name="Leung T.F."/>
            <person name="Tungtrongchitr A."/>
            <person name="Zhong N."/>
            <person name="Liu Z."/>
            <person name="Tsui S.K."/>
        </authorList>
    </citation>
    <scope>NUCLEOTIDE SEQUENCE [LARGE SCALE GENOMIC DNA]</scope>
    <source>
        <strain evidence="2">Derp</strain>
    </source>
</reference>
<dbReference type="EMBL" id="NJHN03000032">
    <property type="protein sequence ID" value="KAH9423545.1"/>
    <property type="molecule type" value="Genomic_DNA"/>
</dbReference>
<protein>
    <submittedName>
        <fullName evidence="2">Uncharacterized protein</fullName>
    </submittedName>
</protein>
<comment type="caution">
    <text evidence="2">The sequence shown here is derived from an EMBL/GenBank/DDBJ whole genome shotgun (WGS) entry which is preliminary data.</text>
</comment>